<gene>
    <name evidence="13" type="ORF">ACFOOQ_20490</name>
</gene>
<dbReference type="InterPro" id="IPR017853">
    <property type="entry name" value="GH"/>
</dbReference>
<evidence type="ECO:0000256" key="12">
    <source>
        <dbReference type="SAM" id="Phobius"/>
    </source>
</evidence>
<dbReference type="EMBL" id="JBHRYJ010000006">
    <property type="protein sequence ID" value="MFC3677943.1"/>
    <property type="molecule type" value="Genomic_DNA"/>
</dbReference>
<evidence type="ECO:0000313" key="14">
    <source>
        <dbReference type="Proteomes" id="UP001595711"/>
    </source>
</evidence>
<evidence type="ECO:0000256" key="2">
    <source>
        <dbReference type="ARBA" id="ARBA00022475"/>
    </source>
</evidence>
<keyword evidence="12" id="KW-1133">Transmembrane helix</keyword>
<reference evidence="14" key="1">
    <citation type="journal article" date="2019" name="Int. J. Syst. Evol. Microbiol.">
        <title>The Global Catalogue of Microorganisms (GCM) 10K type strain sequencing project: providing services to taxonomists for standard genome sequencing and annotation.</title>
        <authorList>
            <consortium name="The Broad Institute Genomics Platform"/>
            <consortium name="The Broad Institute Genome Sequencing Center for Infectious Disease"/>
            <person name="Wu L."/>
            <person name="Ma J."/>
        </authorList>
    </citation>
    <scope>NUCLEOTIDE SEQUENCE [LARGE SCALE GENOMIC DNA]</scope>
    <source>
        <strain evidence="14">KCTC 42182</strain>
    </source>
</reference>
<keyword evidence="12" id="KW-0812">Transmembrane</keyword>
<evidence type="ECO:0000313" key="13">
    <source>
        <dbReference type="EMBL" id="MFC3677943.1"/>
    </source>
</evidence>
<keyword evidence="4 12" id="KW-0472">Membrane</keyword>
<comment type="subcellular location">
    <subcellularLocation>
        <location evidence="1">Cell membrane</location>
    </subcellularLocation>
</comment>
<dbReference type="RefSeq" id="WP_379729564.1">
    <property type="nucleotide sequence ID" value="NZ_JBHRYJ010000006.1"/>
</dbReference>
<dbReference type="PANTHER" id="PTHR16631:SF17">
    <property type="entry name" value="GLUCAN ENDO-1,3-BETA-GLUCOSIDASE BTGC"/>
    <property type="match status" value="1"/>
</dbReference>
<feature type="transmembrane region" description="Helical" evidence="12">
    <location>
        <begin position="537"/>
        <end position="561"/>
    </location>
</feature>
<dbReference type="Proteomes" id="UP001595711">
    <property type="component" value="Unassembled WGS sequence"/>
</dbReference>
<evidence type="ECO:0000256" key="6">
    <source>
        <dbReference type="ARBA" id="ARBA00023277"/>
    </source>
</evidence>
<feature type="transmembrane region" description="Helical" evidence="12">
    <location>
        <begin position="466"/>
        <end position="484"/>
    </location>
</feature>
<evidence type="ECO:0000256" key="5">
    <source>
        <dbReference type="ARBA" id="ARBA00023180"/>
    </source>
</evidence>
<keyword evidence="14" id="KW-1185">Reference proteome</keyword>
<evidence type="ECO:0000256" key="11">
    <source>
        <dbReference type="ARBA" id="ARBA00043078"/>
    </source>
</evidence>
<dbReference type="InterPro" id="IPR050732">
    <property type="entry name" value="Beta-glucan_modifiers"/>
</dbReference>
<keyword evidence="2" id="KW-1003">Cell membrane</keyword>
<keyword evidence="8" id="KW-0624">Polysaccharide degradation</keyword>
<feature type="transmembrane region" description="Helical" evidence="12">
    <location>
        <begin position="573"/>
        <end position="594"/>
    </location>
</feature>
<evidence type="ECO:0000256" key="10">
    <source>
        <dbReference type="ARBA" id="ARBA00042373"/>
    </source>
</evidence>
<dbReference type="PANTHER" id="PTHR16631">
    <property type="entry name" value="GLUCAN 1,3-BETA-GLUCOSIDASE"/>
    <property type="match status" value="1"/>
</dbReference>
<feature type="transmembrane region" description="Helical" evidence="12">
    <location>
        <begin position="390"/>
        <end position="409"/>
    </location>
</feature>
<sequence>MHAPTSKPASRILLLFACVALAAALNILGWWWQNRPVPVGDNAPGAVPTEIASVSFAPFRRGQGPLNKVYPTPEEVEEDLASLRGITRGVRTYTAREGLDIVPKEAGRYGISVMQGVWLGADLAINEAEVAAAIKLANEYPETIKSLVVGNEVLLRKDLTVDQLIGYIRRIKAAVKQPVTYADVWEFWLRFPQLLNEVDFVTVHFLPYWEDMPVGVDHAMAHIMEVYRKVRQALPGKPVVIGEVGWPSQGRSRRAAIPSQIEAATFIADFLRLAEREKLQYNLVEAFDQPWKVALEGTVGGAWGVLDEFRQPKYQLGGKVSNLPQWPLVSGIALLVALILLIPRAPRLAALPLPRMLAAVLYVQMLGAFLAGTFEFGLSHNYSMLRFGEFVVMALLQAVFAGLLTGELLDRFGRRPQPAAPVLPLAARLAEIRRLAPLYLPFLYRRAAPALQAQFRDRQRARAGEWLFGLFALLAAYQCLMLVVAGRYRDFPLDYFLLPVCGFAALRLLGVWLGGGNERGAALLALGAAFTRQPQPAGTAAGGSFLVEAALVFLLLALPVLVLLIETLSNREAIFWCLTAAAYALPLLGNLLLARRAPPA</sequence>
<organism evidence="13 14">
    <name type="scientific">Ferrovibrio xuzhouensis</name>
    <dbReference type="NCBI Taxonomy" id="1576914"/>
    <lineage>
        <taxon>Bacteria</taxon>
        <taxon>Pseudomonadati</taxon>
        <taxon>Pseudomonadota</taxon>
        <taxon>Alphaproteobacteria</taxon>
        <taxon>Rhodospirillales</taxon>
        <taxon>Rhodospirillaceae</taxon>
        <taxon>Ferrovibrio</taxon>
    </lineage>
</organism>
<dbReference type="Gene3D" id="3.20.20.80">
    <property type="entry name" value="Glycosidases"/>
    <property type="match status" value="1"/>
</dbReference>
<feature type="transmembrane region" description="Helical" evidence="12">
    <location>
        <begin position="12"/>
        <end position="32"/>
    </location>
</feature>
<keyword evidence="3" id="KW-0378">Hydrolase</keyword>
<comment type="caution">
    <text evidence="13">The sequence shown here is derived from an EMBL/GenBank/DDBJ whole genome shotgun (WGS) entry which is preliminary data.</text>
</comment>
<evidence type="ECO:0000256" key="4">
    <source>
        <dbReference type="ARBA" id="ARBA00023136"/>
    </source>
</evidence>
<accession>A0ABV7VKB0</accession>
<dbReference type="SUPFAM" id="SSF51445">
    <property type="entry name" value="(Trans)glycosidases"/>
    <property type="match status" value="1"/>
</dbReference>
<evidence type="ECO:0000256" key="3">
    <source>
        <dbReference type="ARBA" id="ARBA00022801"/>
    </source>
</evidence>
<evidence type="ECO:0000256" key="7">
    <source>
        <dbReference type="ARBA" id="ARBA00023316"/>
    </source>
</evidence>
<keyword evidence="6" id="KW-0119">Carbohydrate metabolism</keyword>
<comment type="function">
    <text evidence="9">Glucanases play a role in cell expansion during growth, in cell-cell fusion during mating, and in spore release during sporulation. This enzyme may be involved in beta-glucan degradation. Active on laminarin and lichenan.</text>
</comment>
<proteinExistence type="predicted"/>
<feature type="transmembrane region" description="Helical" evidence="12">
    <location>
        <begin position="357"/>
        <end position="378"/>
    </location>
</feature>
<evidence type="ECO:0000256" key="8">
    <source>
        <dbReference type="ARBA" id="ARBA00023326"/>
    </source>
</evidence>
<name>A0ABV7VKB0_9PROT</name>
<evidence type="ECO:0000256" key="9">
    <source>
        <dbReference type="ARBA" id="ARBA00037649"/>
    </source>
</evidence>
<keyword evidence="5" id="KW-0325">Glycoprotein</keyword>
<feature type="transmembrane region" description="Helical" evidence="12">
    <location>
        <begin position="326"/>
        <end position="345"/>
    </location>
</feature>
<protein>
    <recommendedName>
        <fullName evidence="11">Endo-1,3-beta-glucanase btgC</fullName>
    </recommendedName>
    <alternativeName>
        <fullName evidence="10">Laminarinase btgC</fullName>
    </alternativeName>
</protein>
<evidence type="ECO:0000256" key="1">
    <source>
        <dbReference type="ARBA" id="ARBA00004236"/>
    </source>
</evidence>
<keyword evidence="7" id="KW-0961">Cell wall biogenesis/degradation</keyword>